<gene>
    <name evidence="1" type="ORF">M8542_17160</name>
</gene>
<proteinExistence type="predicted"/>
<accession>A0A9X2SL65</accession>
<dbReference type="EMBL" id="JAMXQV010000008">
    <property type="protein sequence ID" value="MCR6484556.1"/>
    <property type="molecule type" value="Genomic_DNA"/>
</dbReference>
<organism evidence="1 2">
    <name type="scientific">Amycolatopsis iheyensis</name>
    <dbReference type="NCBI Taxonomy" id="2945988"/>
    <lineage>
        <taxon>Bacteria</taxon>
        <taxon>Bacillati</taxon>
        <taxon>Actinomycetota</taxon>
        <taxon>Actinomycetes</taxon>
        <taxon>Pseudonocardiales</taxon>
        <taxon>Pseudonocardiaceae</taxon>
        <taxon>Amycolatopsis</taxon>
    </lineage>
</organism>
<evidence type="ECO:0000313" key="1">
    <source>
        <dbReference type="EMBL" id="MCR6484556.1"/>
    </source>
</evidence>
<name>A0A9X2SL65_9PSEU</name>
<comment type="caution">
    <text evidence="1">The sequence shown here is derived from an EMBL/GenBank/DDBJ whole genome shotgun (WGS) entry which is preliminary data.</text>
</comment>
<protein>
    <submittedName>
        <fullName evidence="1">HEAT repeat domain-containing protein</fullName>
    </submittedName>
</protein>
<dbReference type="RefSeq" id="WP_257921179.1">
    <property type="nucleotide sequence ID" value="NZ_JAMXQV010000008.1"/>
</dbReference>
<dbReference type="Proteomes" id="UP001144096">
    <property type="component" value="Unassembled WGS sequence"/>
</dbReference>
<sequence length="390" mass="42593">MTREYRVVCAREPDLPALAGLLTPELRDRWRSGAAAVAARVTAGRWRWRLEVVAERPEDEPLALAMAVATTIAHDGFLAGEPSPAERERLLRFTEHLRGPMSPREHLTKLLAGEVGSRALAALAAGAACDISDTAHAVEEWRSIFGRRERTSRRAGQGSIGFEAALRALGAYEGVALVSATVDGRPDGGFWFQLFLTPDLTRVVAGFGVARPRSSEGRHPQAPEWTRLDEIVLGSHPRTPAEQVAMIREQDLPDVPAGIAAGLERHLATRHWGSFGRYVNLVPDFPSPAAAGHLVAALDLARSDPYLHAVDVVTALAELAPPEAVPVLARTARRHWLRDYASDLALHAMDALLHIDTPESRAVMASLVDDEREPVRELAREVAEDPGRFW</sequence>
<dbReference type="AlphaFoldDB" id="A0A9X2SL65"/>
<evidence type="ECO:0000313" key="2">
    <source>
        <dbReference type="Proteomes" id="UP001144096"/>
    </source>
</evidence>
<dbReference type="Gene3D" id="1.25.10.10">
    <property type="entry name" value="Leucine-rich Repeat Variant"/>
    <property type="match status" value="1"/>
</dbReference>
<reference evidence="1" key="1">
    <citation type="submission" date="2022-06" db="EMBL/GenBank/DDBJ databases">
        <title>Amycolatopsis iheyaensis sp. nov., a new species of the genus Amycolatopsis isolated from soil in Iheya island, Japan.</title>
        <authorList>
            <person name="Ngamcharungchit C."/>
            <person name="Kanto H."/>
            <person name="Take A."/>
            <person name="Intra B."/>
            <person name="Matsumoto A."/>
            <person name="Panbangred W."/>
            <person name="Inahashi Y."/>
        </authorList>
    </citation>
    <scope>NUCLEOTIDE SEQUENCE</scope>
    <source>
        <strain evidence="1">OK19-0408</strain>
    </source>
</reference>
<dbReference type="InterPro" id="IPR011989">
    <property type="entry name" value="ARM-like"/>
</dbReference>
<keyword evidence="2" id="KW-1185">Reference proteome</keyword>